<proteinExistence type="inferred from homology"/>
<name>A0AA39MJF0_9AGAR</name>
<gene>
    <name evidence="3" type="ORF">EV421DRAFT_2022345</name>
</gene>
<evidence type="ECO:0000256" key="1">
    <source>
        <dbReference type="ARBA" id="ARBA00009005"/>
    </source>
</evidence>
<dbReference type="Pfam" id="PF00656">
    <property type="entry name" value="Peptidase_C14"/>
    <property type="match status" value="1"/>
</dbReference>
<comment type="similarity">
    <text evidence="1">Belongs to the peptidase C14B family.</text>
</comment>
<dbReference type="InterPro" id="IPR011600">
    <property type="entry name" value="Pept_C14_caspase"/>
</dbReference>
<protein>
    <submittedName>
        <fullName evidence="3">Caspase domain-containing protein</fullName>
    </submittedName>
</protein>
<dbReference type="PANTHER" id="PTHR48104">
    <property type="entry name" value="METACASPASE-4"/>
    <property type="match status" value="1"/>
</dbReference>
<dbReference type="GO" id="GO:0005737">
    <property type="term" value="C:cytoplasm"/>
    <property type="evidence" value="ECO:0007669"/>
    <property type="project" value="TreeGrafter"/>
</dbReference>
<evidence type="ECO:0000313" key="3">
    <source>
        <dbReference type="EMBL" id="KAK0435904.1"/>
    </source>
</evidence>
<dbReference type="PANTHER" id="PTHR48104:SF30">
    <property type="entry name" value="METACASPASE-1"/>
    <property type="match status" value="1"/>
</dbReference>
<evidence type="ECO:0000259" key="2">
    <source>
        <dbReference type="Pfam" id="PF00656"/>
    </source>
</evidence>
<dbReference type="EMBL" id="JAUEPT010000059">
    <property type="protein sequence ID" value="KAK0435904.1"/>
    <property type="molecule type" value="Genomic_DNA"/>
</dbReference>
<dbReference type="GO" id="GO:0004197">
    <property type="term" value="F:cysteine-type endopeptidase activity"/>
    <property type="evidence" value="ECO:0007669"/>
    <property type="project" value="InterPro"/>
</dbReference>
<accession>A0AA39MJF0</accession>
<feature type="domain" description="Peptidase C14 caspase" evidence="2">
    <location>
        <begin position="140"/>
        <end position="411"/>
    </location>
</feature>
<keyword evidence="4" id="KW-1185">Reference proteome</keyword>
<sequence>MSSCFKRQGLWRKHPHYWKSVLNLQRSDYSAQMSTSNGYSMAPHPRPSPEELRRCEAVEKRLAQSFRMDSDPQRIDSEAVLNEARRRATTRRPRPFIRLGKARESVTQDDIEDLENLKLFRTRSNQSLAPSILYHASRFWAVLIGIDAYQSNPLHGCVSDALMMKNLLTEKFEVPEHRIQCLLGSNNLTPGSSVTPSRANIVSVLYSLIGNVEIQRGDNIIIYYAGHGSSYHCSPQCAHKSTCRKARVCPIEAMCPIDRDTLDPDSGCWIPDISDREINALFTQISCAKGHKITFLVDCCFAGGMSRDPSPPTGTRAMAPTSHSDVGGMLRAAHTRLQHLPRYRSVLSQDWQADMSSHVTVAACQDYQTARESGGGGDRCGGEFTRSLVDVLASGECNQGTTYQDLVDLLNHSHTQTPNGCVYACGNCAG</sequence>
<dbReference type="InterPro" id="IPR050452">
    <property type="entry name" value="Metacaspase"/>
</dbReference>
<dbReference type="Gene3D" id="3.40.50.1460">
    <property type="match status" value="1"/>
</dbReference>
<dbReference type="AlphaFoldDB" id="A0AA39MJF0"/>
<dbReference type="GO" id="GO:0006508">
    <property type="term" value="P:proteolysis"/>
    <property type="evidence" value="ECO:0007669"/>
    <property type="project" value="InterPro"/>
</dbReference>
<organism evidence="3 4">
    <name type="scientific">Armillaria borealis</name>
    <dbReference type="NCBI Taxonomy" id="47425"/>
    <lineage>
        <taxon>Eukaryota</taxon>
        <taxon>Fungi</taxon>
        <taxon>Dikarya</taxon>
        <taxon>Basidiomycota</taxon>
        <taxon>Agaricomycotina</taxon>
        <taxon>Agaricomycetes</taxon>
        <taxon>Agaricomycetidae</taxon>
        <taxon>Agaricales</taxon>
        <taxon>Marasmiineae</taxon>
        <taxon>Physalacriaceae</taxon>
        <taxon>Armillaria</taxon>
    </lineage>
</organism>
<comment type="caution">
    <text evidence="3">The sequence shown here is derived from an EMBL/GenBank/DDBJ whole genome shotgun (WGS) entry which is preliminary data.</text>
</comment>
<dbReference type="Proteomes" id="UP001175226">
    <property type="component" value="Unassembled WGS sequence"/>
</dbReference>
<evidence type="ECO:0000313" key="4">
    <source>
        <dbReference type="Proteomes" id="UP001175226"/>
    </source>
</evidence>
<reference evidence="3" key="1">
    <citation type="submission" date="2023-06" db="EMBL/GenBank/DDBJ databases">
        <authorList>
            <consortium name="Lawrence Berkeley National Laboratory"/>
            <person name="Ahrendt S."/>
            <person name="Sahu N."/>
            <person name="Indic B."/>
            <person name="Wong-Bajracharya J."/>
            <person name="Merenyi Z."/>
            <person name="Ke H.-M."/>
            <person name="Monk M."/>
            <person name="Kocsube S."/>
            <person name="Drula E."/>
            <person name="Lipzen A."/>
            <person name="Balint B."/>
            <person name="Henrissat B."/>
            <person name="Andreopoulos B."/>
            <person name="Martin F.M."/>
            <person name="Harder C.B."/>
            <person name="Rigling D."/>
            <person name="Ford K.L."/>
            <person name="Foster G.D."/>
            <person name="Pangilinan J."/>
            <person name="Papanicolaou A."/>
            <person name="Barry K."/>
            <person name="LaButti K."/>
            <person name="Viragh M."/>
            <person name="Koriabine M."/>
            <person name="Yan M."/>
            <person name="Riley R."/>
            <person name="Champramary S."/>
            <person name="Plett K.L."/>
            <person name="Tsai I.J."/>
            <person name="Slot J."/>
            <person name="Sipos G."/>
            <person name="Plett J."/>
            <person name="Nagy L.G."/>
            <person name="Grigoriev I.V."/>
        </authorList>
    </citation>
    <scope>NUCLEOTIDE SEQUENCE</scope>
    <source>
        <strain evidence="3">FPL87.14</strain>
    </source>
</reference>